<gene>
    <name evidence="5" type="ORF">HC176_13245</name>
</gene>
<proteinExistence type="inferred from homology"/>
<keyword evidence="6" id="KW-1185">Reference proteome</keyword>
<evidence type="ECO:0000256" key="3">
    <source>
        <dbReference type="ARBA" id="ARBA00022927"/>
    </source>
</evidence>
<dbReference type="Proteomes" id="UP000760545">
    <property type="component" value="Unassembled WGS sequence"/>
</dbReference>
<dbReference type="EMBL" id="JAAVJS010000021">
    <property type="protein sequence ID" value="NJX16455.1"/>
    <property type="molecule type" value="Genomic_DNA"/>
</dbReference>
<name>A0ABX1DDM7_9FLAO</name>
<reference evidence="5 6" key="1">
    <citation type="submission" date="2020-03" db="EMBL/GenBank/DDBJ databases">
        <title>Tamlana sp. nov, isolated from XXX.</title>
        <authorList>
            <person name="Cao W.R."/>
        </authorList>
    </citation>
    <scope>NUCLEOTIDE SEQUENCE [LARGE SCALE GENOMIC DNA]</scope>
    <source>
        <strain evidence="5 6">HST1-43</strain>
    </source>
</reference>
<dbReference type="InterPro" id="IPR003708">
    <property type="entry name" value="SecB"/>
</dbReference>
<evidence type="ECO:0000256" key="4">
    <source>
        <dbReference type="ARBA" id="ARBA00023010"/>
    </source>
</evidence>
<protein>
    <recommendedName>
        <fullName evidence="7">Preprotein translocase subunit SecB</fullName>
    </recommendedName>
</protein>
<evidence type="ECO:0000256" key="2">
    <source>
        <dbReference type="ARBA" id="ARBA00022448"/>
    </source>
</evidence>
<sequence>MQKASFSIQRYYFDKVIIDLQNHTSDKLFVDFKPSGVFDSKDSTYKLTFDFLAFTDDQKGTQPFVNIRCNGFFKFENVNSLEEIPSYFYRNSIAILFPYLRAFVSIVTNQANTPPIVLPTMNLISLEQPLKENTSISN</sequence>
<evidence type="ECO:0000256" key="1">
    <source>
        <dbReference type="ARBA" id="ARBA00009990"/>
    </source>
</evidence>
<dbReference type="Gene3D" id="3.10.420.10">
    <property type="entry name" value="SecB-like"/>
    <property type="match status" value="1"/>
</dbReference>
<evidence type="ECO:0000313" key="5">
    <source>
        <dbReference type="EMBL" id="NJX16455.1"/>
    </source>
</evidence>
<organism evidence="5 6">
    <name type="scientific">Tamlana crocina</name>
    <dbReference type="NCBI Taxonomy" id="393006"/>
    <lineage>
        <taxon>Bacteria</taxon>
        <taxon>Pseudomonadati</taxon>
        <taxon>Bacteroidota</taxon>
        <taxon>Flavobacteriia</taxon>
        <taxon>Flavobacteriales</taxon>
        <taxon>Flavobacteriaceae</taxon>
        <taxon>Tamlana</taxon>
    </lineage>
</organism>
<accession>A0ABX1DDM7</accession>
<dbReference type="InterPro" id="IPR035958">
    <property type="entry name" value="SecB-like_sf"/>
</dbReference>
<dbReference type="RefSeq" id="WP_167919057.1">
    <property type="nucleotide sequence ID" value="NZ_JAAVJS010000021.1"/>
</dbReference>
<evidence type="ECO:0000313" key="6">
    <source>
        <dbReference type="Proteomes" id="UP000760545"/>
    </source>
</evidence>
<keyword evidence="3" id="KW-0653">Protein transport</keyword>
<keyword evidence="4" id="KW-0811">Translocation</keyword>
<keyword evidence="2" id="KW-0813">Transport</keyword>
<dbReference type="SUPFAM" id="SSF54611">
    <property type="entry name" value="SecB-like"/>
    <property type="match status" value="1"/>
</dbReference>
<evidence type="ECO:0008006" key="7">
    <source>
        <dbReference type="Google" id="ProtNLM"/>
    </source>
</evidence>
<comment type="similarity">
    <text evidence="1">Belongs to the SecB family.</text>
</comment>
<dbReference type="Pfam" id="PF02556">
    <property type="entry name" value="SecB"/>
    <property type="match status" value="1"/>
</dbReference>
<comment type="caution">
    <text evidence="5">The sequence shown here is derived from an EMBL/GenBank/DDBJ whole genome shotgun (WGS) entry which is preliminary data.</text>
</comment>